<evidence type="ECO:0000256" key="3">
    <source>
        <dbReference type="ARBA" id="ARBA00022842"/>
    </source>
</evidence>
<dbReference type="Proteomes" id="UP000002534">
    <property type="component" value="Chromosome"/>
</dbReference>
<gene>
    <name evidence="5" type="ordered locus">Pcar_2673</name>
</gene>
<dbReference type="GO" id="GO:0016787">
    <property type="term" value="F:hydrolase activity"/>
    <property type="evidence" value="ECO:0007669"/>
    <property type="project" value="UniProtKB-KW"/>
</dbReference>
<accession>Q3A148</accession>
<dbReference type="PANTHER" id="PTHR43222:SF12">
    <property type="entry name" value="NUDIX HYDROLASE"/>
    <property type="match status" value="1"/>
</dbReference>
<dbReference type="EMBL" id="CP000142">
    <property type="protein sequence ID" value="ABA89909.1"/>
    <property type="molecule type" value="Genomic_DNA"/>
</dbReference>
<dbReference type="InterPro" id="IPR000086">
    <property type="entry name" value="NUDIX_hydrolase_dom"/>
</dbReference>
<dbReference type="PRINTS" id="PR00502">
    <property type="entry name" value="NUDIXFAMILY"/>
</dbReference>
<organism evidence="5 6">
    <name type="scientific">Syntrophotalea carbinolica (strain DSM 2380 / NBRC 103641 / GraBd1)</name>
    <name type="common">Pelobacter carbinolicus</name>
    <dbReference type="NCBI Taxonomy" id="338963"/>
    <lineage>
        <taxon>Bacteria</taxon>
        <taxon>Pseudomonadati</taxon>
        <taxon>Thermodesulfobacteriota</taxon>
        <taxon>Desulfuromonadia</taxon>
        <taxon>Desulfuromonadales</taxon>
        <taxon>Syntrophotaleaceae</taxon>
        <taxon>Syntrophotalea</taxon>
    </lineage>
</organism>
<protein>
    <submittedName>
        <fullName evidence="5">NUDIX hydrolase, type 16</fullName>
    </submittedName>
</protein>
<sequence>MMKNSHCSFCGHPFSDRQPWPRTCSHCGQTSFLNPLPVVVMLLPVDDGLLQIRRGIEPGLGKWAFPGGYVNLGETWQEAGAREVLEETHVAVDPAEIREFRVRSAPDGTLLIFGLAAPRRAADLPDFEPTDETTERAVRCALSGMAFQLHAEAGMAFFNDAHGKPG</sequence>
<dbReference type="HOGENOM" id="CLU_136818_0_0_7"/>
<dbReference type="InterPro" id="IPR015797">
    <property type="entry name" value="NUDIX_hydrolase-like_dom_sf"/>
</dbReference>
<dbReference type="CDD" id="cd04674">
    <property type="entry name" value="NUDIX_Hydrolase"/>
    <property type="match status" value="1"/>
</dbReference>
<evidence type="ECO:0000256" key="2">
    <source>
        <dbReference type="ARBA" id="ARBA00022801"/>
    </source>
</evidence>
<evidence type="ECO:0000313" key="5">
    <source>
        <dbReference type="EMBL" id="ABA89909.1"/>
    </source>
</evidence>
<keyword evidence="6" id="KW-1185">Reference proteome</keyword>
<reference evidence="5 6" key="2">
    <citation type="journal article" date="2012" name="BMC Genomics">
        <title>The genome of Pelobacter carbinolicus reveals surprising metabolic capabilities and physiological features.</title>
        <authorList>
            <person name="Aklujkar M."/>
            <person name="Haveman S.A."/>
            <person name="Didonato R.Jr."/>
            <person name="Chertkov O."/>
            <person name="Han C.S."/>
            <person name="Land M.L."/>
            <person name="Brown P."/>
            <person name="Lovley D.R."/>
        </authorList>
    </citation>
    <scope>NUCLEOTIDE SEQUENCE [LARGE SCALE GENOMIC DNA]</scope>
    <source>
        <strain evidence="6">DSM 2380 / NBRC 103641 / GraBd1</strain>
    </source>
</reference>
<evidence type="ECO:0000256" key="1">
    <source>
        <dbReference type="ARBA" id="ARBA00001946"/>
    </source>
</evidence>
<dbReference type="PANTHER" id="PTHR43222">
    <property type="entry name" value="NUDIX HYDROLASE 23"/>
    <property type="match status" value="1"/>
</dbReference>
<proteinExistence type="predicted"/>
<dbReference type="KEGG" id="pca:Pcar_2673"/>
<dbReference type="eggNOG" id="COG1051">
    <property type="taxonomic scope" value="Bacteria"/>
</dbReference>
<dbReference type="STRING" id="338963.Pcar_2673"/>
<dbReference type="Gene3D" id="3.90.79.10">
    <property type="entry name" value="Nucleoside Triphosphate Pyrophosphohydrolase"/>
    <property type="match status" value="1"/>
</dbReference>
<dbReference type="SUPFAM" id="SSF55811">
    <property type="entry name" value="Nudix"/>
    <property type="match status" value="1"/>
</dbReference>
<dbReference type="AlphaFoldDB" id="Q3A148"/>
<feature type="domain" description="Nudix hydrolase" evidence="4">
    <location>
        <begin position="33"/>
        <end position="162"/>
    </location>
</feature>
<keyword evidence="3" id="KW-0460">Magnesium</keyword>
<evidence type="ECO:0000259" key="4">
    <source>
        <dbReference type="PROSITE" id="PS51462"/>
    </source>
</evidence>
<dbReference type="Pfam" id="PF00293">
    <property type="entry name" value="NUDIX"/>
    <property type="match status" value="1"/>
</dbReference>
<dbReference type="InterPro" id="IPR020476">
    <property type="entry name" value="Nudix_hydrolase"/>
</dbReference>
<evidence type="ECO:0000313" key="6">
    <source>
        <dbReference type="Proteomes" id="UP000002534"/>
    </source>
</evidence>
<dbReference type="OrthoDB" id="5417595at2"/>
<dbReference type="RefSeq" id="WP_011342452.1">
    <property type="nucleotide sequence ID" value="NC_007498.2"/>
</dbReference>
<reference evidence="6" key="1">
    <citation type="submission" date="2005-10" db="EMBL/GenBank/DDBJ databases">
        <title>Complete sequence of Pelobacter carbinolicus DSM 2380.</title>
        <authorList>
            <person name="Copeland A."/>
            <person name="Lucas S."/>
            <person name="Lapidus A."/>
            <person name="Barry K."/>
            <person name="Detter J.C."/>
            <person name="Glavina T."/>
            <person name="Hammon N."/>
            <person name="Israni S."/>
            <person name="Pitluck S."/>
            <person name="Chertkov O."/>
            <person name="Schmutz J."/>
            <person name="Larimer F."/>
            <person name="Land M."/>
            <person name="Kyrpides N."/>
            <person name="Ivanova N."/>
            <person name="Richardson P."/>
        </authorList>
    </citation>
    <scope>NUCLEOTIDE SEQUENCE [LARGE SCALE GENOMIC DNA]</scope>
    <source>
        <strain evidence="6">DSM 2380 / NBRC 103641 / GraBd1</strain>
    </source>
</reference>
<keyword evidence="2 5" id="KW-0378">Hydrolase</keyword>
<comment type="cofactor">
    <cofactor evidence="1">
        <name>Mg(2+)</name>
        <dbReference type="ChEBI" id="CHEBI:18420"/>
    </cofactor>
</comment>
<name>Q3A148_SYNC1</name>
<dbReference type="PROSITE" id="PS51462">
    <property type="entry name" value="NUDIX"/>
    <property type="match status" value="1"/>
</dbReference>